<dbReference type="InterPro" id="IPR006482">
    <property type="entry name" value="Cas7_Csh2/Csh2"/>
</dbReference>
<dbReference type="NCBIfam" id="TIGR02589">
    <property type="entry name" value="cas_Csd2"/>
    <property type="match status" value="1"/>
</dbReference>
<dbReference type="Pfam" id="PF05107">
    <property type="entry name" value="Cas_Cas7"/>
    <property type="match status" value="1"/>
</dbReference>
<proteinExistence type="predicted"/>
<evidence type="ECO:0000313" key="1">
    <source>
        <dbReference type="EMBL" id="MDR6243612.1"/>
    </source>
</evidence>
<dbReference type="InterPro" id="IPR013418">
    <property type="entry name" value="CRISPR-assoc_prot_Cas7/Csd2"/>
</dbReference>
<dbReference type="CDD" id="cd09689">
    <property type="entry name" value="Cas7_I-C"/>
    <property type="match status" value="1"/>
</dbReference>
<dbReference type="Proteomes" id="UP001185028">
    <property type="component" value="Unassembled WGS sequence"/>
</dbReference>
<comment type="caution">
    <text evidence="1">The sequence shown here is derived from an EMBL/GenBank/DDBJ whole genome shotgun (WGS) entry which is preliminary data.</text>
</comment>
<sequence>MTQTNNQHIDLEQTDTENMASSITRHEFTILFDVTNGNPNGDPDMGNMPRIDPETGHGIVTDVCLKRKVRNYIEITREQGTGHRIYVTEGAVLNEQHRKAYRSVREEDVDKAKELKPKDRAEAIRLTHWMCDNFYDVRAFGAVMTTKVNCGQVRGPVQFTFARSIDPIFSQETTITRMAVTQEGTDKEREMGRKHIVPYGLYRMDGYVSGHLADKTHFGQADLELLWESLENMFEHDRSASRGQMALRKLIIFEHASKLGNAPAHKLFESIRVHKIGDAPARAYTDYEIDIVTDELPEGVTVVER</sequence>
<gene>
    <name evidence="1" type="ORF">JOC58_001505</name>
</gene>
<accession>A0ABU1IZ53</accession>
<reference evidence="1 2" key="1">
    <citation type="submission" date="2023-07" db="EMBL/GenBank/DDBJ databases">
        <title>Genomic Encyclopedia of Type Strains, Phase IV (KMG-IV): sequencing the most valuable type-strain genomes for metagenomic binning, comparative biology and taxonomic classification.</title>
        <authorList>
            <person name="Goeker M."/>
        </authorList>
    </citation>
    <scope>NUCLEOTIDE SEQUENCE [LARGE SCALE GENOMIC DNA]</scope>
    <source>
        <strain evidence="1 2">DSM 22170</strain>
    </source>
</reference>
<dbReference type="EMBL" id="JAVDQH010000005">
    <property type="protein sequence ID" value="MDR6243612.1"/>
    <property type="molecule type" value="Genomic_DNA"/>
</dbReference>
<organism evidence="1 2">
    <name type="scientific">Paenibacillus hunanensis</name>
    <dbReference type="NCBI Taxonomy" id="539262"/>
    <lineage>
        <taxon>Bacteria</taxon>
        <taxon>Bacillati</taxon>
        <taxon>Bacillota</taxon>
        <taxon>Bacilli</taxon>
        <taxon>Bacillales</taxon>
        <taxon>Paenibacillaceae</taxon>
        <taxon>Paenibacillus</taxon>
    </lineage>
</organism>
<name>A0ABU1IZ53_9BACL</name>
<protein>
    <submittedName>
        <fullName evidence="1">CRISPR-associated protein Csd2</fullName>
    </submittedName>
</protein>
<evidence type="ECO:0000313" key="2">
    <source>
        <dbReference type="Proteomes" id="UP001185028"/>
    </source>
</evidence>
<dbReference type="NCBIfam" id="TIGR01595">
    <property type="entry name" value="cas_CT1132"/>
    <property type="match status" value="1"/>
</dbReference>
<keyword evidence="2" id="KW-1185">Reference proteome</keyword>